<comment type="subcellular location">
    <subcellularLocation>
        <location evidence="2">Cell outer membrane</location>
        <topology evidence="2">Lipid-anchor</topology>
    </subcellularLocation>
</comment>
<dbReference type="GO" id="GO:0009279">
    <property type="term" value="C:cell outer membrane"/>
    <property type="evidence" value="ECO:0007669"/>
    <property type="project" value="UniProtKB-SubCell"/>
</dbReference>
<dbReference type="GO" id="GO:0015562">
    <property type="term" value="F:efflux transmembrane transporter activity"/>
    <property type="evidence" value="ECO:0007669"/>
    <property type="project" value="InterPro"/>
</dbReference>
<protein>
    <submittedName>
        <fullName evidence="3">Efflux transporter outer membrane subunit</fullName>
    </submittedName>
</protein>
<evidence type="ECO:0000313" key="4">
    <source>
        <dbReference type="Proteomes" id="UP000470213"/>
    </source>
</evidence>
<evidence type="ECO:0000313" key="3">
    <source>
        <dbReference type="EMBL" id="NDV92608.1"/>
    </source>
</evidence>
<keyword evidence="2" id="KW-0449">Lipoprotein</keyword>
<keyword evidence="4" id="KW-1185">Reference proteome</keyword>
<comment type="similarity">
    <text evidence="1 2">Belongs to the outer membrane factor (OMF) (TC 1.B.17) family.</text>
</comment>
<dbReference type="InterPro" id="IPR003423">
    <property type="entry name" value="OMP_efflux"/>
</dbReference>
<proteinExistence type="inferred from homology"/>
<dbReference type="Proteomes" id="UP000470213">
    <property type="component" value="Unassembled WGS sequence"/>
</dbReference>
<dbReference type="PROSITE" id="PS51257">
    <property type="entry name" value="PROKAR_LIPOPROTEIN"/>
    <property type="match status" value="1"/>
</dbReference>
<sequence>MHIPRFTHTCIRQYIAPLALSIVVVVSGGCALIPQQPTPVTDQVNIVSPMAQHNTGALPFADQNVAEDWWTQFNDSTLNTLVLRAERNNLDIKLALNRIAQAKAQLGISEAHKAPQVSAFSSVVREDISDNGKFAALGAKPDGNSYWQAGFDISWELDLWGRLDYLTDAAKQGLNASVFDAAAVQVLLRANVVSHYFELRGAQQQLALAQREYELSEQALNMAVSQYRNGVTGKASVAQSKAKVANVAAKIPHLQAQVDQRMNQLAWLSGEPPKALTAMLSAHTQQPSLPTRIPLQLDGDLAQQRPDIKVAAAKLSQAVATVGVAHADFYPSISLNGRTGFEAFNTDALSNWDGAFFAVGPTVYLPIFQGGKLERRLTLTQEKQAAAALEYRKTVLKAWHEVDDALSDLQATYAEHQALSEAYNALALVLRHTETGYAQGSMSHMDVIQANEQMTHGEQLMQQSQTKLNIALVTLYKALGGGWQQADVAKEDAL</sequence>
<dbReference type="InterPro" id="IPR010131">
    <property type="entry name" value="MdtP/NodT-like"/>
</dbReference>
<gene>
    <name evidence="3" type="ORF">GTH32_15645</name>
</gene>
<dbReference type="Gene3D" id="2.20.200.10">
    <property type="entry name" value="Outer membrane efflux proteins (OEP)"/>
    <property type="match status" value="1"/>
</dbReference>
<dbReference type="PANTHER" id="PTHR30203:SF30">
    <property type="entry name" value="OUTER MEMBRANE PROTEIN-RELATED"/>
    <property type="match status" value="1"/>
</dbReference>
<dbReference type="AlphaFoldDB" id="A0A7X5LNK3"/>
<reference evidence="3 4" key="1">
    <citation type="submission" date="2020-01" db="EMBL/GenBank/DDBJ databases">
        <authorList>
            <person name="Chen J."/>
            <person name="Zhu S."/>
            <person name="Yang J."/>
        </authorList>
    </citation>
    <scope>NUCLEOTIDE SEQUENCE [LARGE SCALE GENOMIC DNA]</scope>
    <source>
        <strain evidence="3 4">345S023</strain>
    </source>
</reference>
<accession>A0A7X5LNK3</accession>
<keyword evidence="2" id="KW-0472">Membrane</keyword>
<evidence type="ECO:0000256" key="1">
    <source>
        <dbReference type="ARBA" id="ARBA00007613"/>
    </source>
</evidence>
<dbReference type="Gene3D" id="1.20.1600.10">
    <property type="entry name" value="Outer membrane efflux proteins (OEP)"/>
    <property type="match status" value="1"/>
</dbReference>
<dbReference type="NCBIfam" id="TIGR01845">
    <property type="entry name" value="outer_NodT"/>
    <property type="match status" value="1"/>
</dbReference>
<keyword evidence="2" id="KW-1134">Transmembrane beta strand</keyword>
<organism evidence="3 4">
    <name type="scientific">Alteromonas profundi</name>
    <dbReference type="NCBI Taxonomy" id="2696062"/>
    <lineage>
        <taxon>Bacteria</taxon>
        <taxon>Pseudomonadati</taxon>
        <taxon>Pseudomonadota</taxon>
        <taxon>Gammaproteobacteria</taxon>
        <taxon>Alteromonadales</taxon>
        <taxon>Alteromonadaceae</taxon>
        <taxon>Alteromonas/Salinimonas group</taxon>
        <taxon>Alteromonas</taxon>
    </lineage>
</organism>
<keyword evidence="2" id="KW-0564">Palmitate</keyword>
<dbReference type="PANTHER" id="PTHR30203">
    <property type="entry name" value="OUTER MEMBRANE CATION EFFLUX PROTEIN"/>
    <property type="match status" value="1"/>
</dbReference>
<dbReference type="Pfam" id="PF02321">
    <property type="entry name" value="OEP"/>
    <property type="match status" value="2"/>
</dbReference>
<evidence type="ECO:0000256" key="2">
    <source>
        <dbReference type="RuleBase" id="RU362097"/>
    </source>
</evidence>
<comment type="caution">
    <text evidence="3">The sequence shown here is derived from an EMBL/GenBank/DDBJ whole genome shotgun (WGS) entry which is preliminary data.</text>
</comment>
<dbReference type="SUPFAM" id="SSF56954">
    <property type="entry name" value="Outer membrane efflux proteins (OEP)"/>
    <property type="match status" value="1"/>
</dbReference>
<dbReference type="EMBL" id="JAAAWN010000025">
    <property type="protein sequence ID" value="NDV92608.1"/>
    <property type="molecule type" value="Genomic_DNA"/>
</dbReference>
<dbReference type="RefSeq" id="WP_163087480.1">
    <property type="nucleotide sequence ID" value="NZ_JAAAWN010000025.1"/>
</dbReference>
<keyword evidence="2" id="KW-0812">Transmembrane</keyword>
<name>A0A7X5LNK3_9ALTE</name>